<dbReference type="Pfam" id="PF03448">
    <property type="entry name" value="MgtE_N"/>
    <property type="match status" value="1"/>
</dbReference>
<name>Q01RS2_SOLUE</name>
<gene>
    <name evidence="3" type="ordered locus">Acid_6727</name>
</gene>
<dbReference type="AlphaFoldDB" id="Q01RS2"/>
<dbReference type="InterPro" id="IPR006668">
    <property type="entry name" value="Mg_transptr_MgtE_intracell_dom"/>
</dbReference>
<dbReference type="SUPFAM" id="SSF54631">
    <property type="entry name" value="CBS-domain pair"/>
    <property type="match status" value="1"/>
</dbReference>
<reference evidence="3" key="1">
    <citation type="submission" date="2006-10" db="EMBL/GenBank/DDBJ databases">
        <title>Complete sequence of Solibacter usitatus Ellin6076.</title>
        <authorList>
            <consortium name="US DOE Joint Genome Institute"/>
            <person name="Copeland A."/>
            <person name="Lucas S."/>
            <person name="Lapidus A."/>
            <person name="Barry K."/>
            <person name="Detter J.C."/>
            <person name="Glavina del Rio T."/>
            <person name="Hammon N."/>
            <person name="Israni S."/>
            <person name="Dalin E."/>
            <person name="Tice H."/>
            <person name="Pitluck S."/>
            <person name="Thompson L.S."/>
            <person name="Brettin T."/>
            <person name="Bruce D."/>
            <person name="Han C."/>
            <person name="Tapia R."/>
            <person name="Gilna P."/>
            <person name="Schmutz J."/>
            <person name="Larimer F."/>
            <person name="Land M."/>
            <person name="Hauser L."/>
            <person name="Kyrpides N."/>
            <person name="Mikhailova N."/>
            <person name="Janssen P.H."/>
            <person name="Kuske C.R."/>
            <person name="Richardson P."/>
        </authorList>
    </citation>
    <scope>NUCLEOTIDE SEQUENCE</scope>
    <source>
        <strain evidence="3">Ellin6076</strain>
    </source>
</reference>
<dbReference type="InterPro" id="IPR006669">
    <property type="entry name" value="MgtE_transporter"/>
</dbReference>
<feature type="domain" description="CBS" evidence="2">
    <location>
        <begin position="362"/>
        <end position="415"/>
    </location>
</feature>
<dbReference type="Gene3D" id="3.10.580.10">
    <property type="entry name" value="CBS-domain"/>
    <property type="match status" value="1"/>
</dbReference>
<dbReference type="SUPFAM" id="SSF158791">
    <property type="entry name" value="MgtE N-terminal domain-like"/>
    <property type="match status" value="1"/>
</dbReference>
<keyword evidence="1" id="KW-0129">CBS domain</keyword>
<evidence type="ECO:0000313" key="3">
    <source>
        <dbReference type="EMBL" id="ABJ87648.1"/>
    </source>
</evidence>
<dbReference type="EMBL" id="CP000473">
    <property type="protein sequence ID" value="ABJ87648.1"/>
    <property type="molecule type" value="Genomic_DNA"/>
</dbReference>
<dbReference type="CDD" id="cd04606">
    <property type="entry name" value="CBS_pair_Mg_transporter"/>
    <property type="match status" value="1"/>
</dbReference>
<evidence type="ECO:0000259" key="2">
    <source>
        <dbReference type="PROSITE" id="PS51371"/>
    </source>
</evidence>
<dbReference type="HOGENOM" id="CLU_030870_1_0_0"/>
<dbReference type="GO" id="GO:0015095">
    <property type="term" value="F:magnesium ion transmembrane transporter activity"/>
    <property type="evidence" value="ECO:0007669"/>
    <property type="project" value="InterPro"/>
</dbReference>
<dbReference type="eggNOG" id="COG2239">
    <property type="taxonomic scope" value="Bacteria"/>
</dbReference>
<organism evidence="3">
    <name type="scientific">Solibacter usitatus (strain Ellin6076)</name>
    <dbReference type="NCBI Taxonomy" id="234267"/>
    <lineage>
        <taxon>Bacteria</taxon>
        <taxon>Pseudomonadati</taxon>
        <taxon>Acidobacteriota</taxon>
        <taxon>Terriglobia</taxon>
        <taxon>Bryobacterales</taxon>
        <taxon>Solibacteraceae</taxon>
        <taxon>Candidatus Solibacter</taxon>
    </lineage>
</organism>
<dbReference type="InterPro" id="IPR038076">
    <property type="entry name" value="MgtE_N_sf"/>
</dbReference>
<dbReference type="InParanoid" id="Q01RS2"/>
<dbReference type="SMART" id="SM00924">
    <property type="entry name" value="MgtE_N"/>
    <property type="match status" value="1"/>
</dbReference>
<dbReference type="PROSITE" id="PS51371">
    <property type="entry name" value="CBS"/>
    <property type="match status" value="1"/>
</dbReference>
<dbReference type="STRING" id="234267.Acid_6727"/>
<dbReference type="InterPro" id="IPR046342">
    <property type="entry name" value="CBS_dom_sf"/>
</dbReference>
<protein>
    <submittedName>
        <fullName evidence="3">MgtE intracellular region</fullName>
    </submittedName>
</protein>
<sequence>MAETLLYFTELLSMPVVDLKGRRIGRVKDAAIVPLVHASRIDRLLVGGADTWLAIRFDQVHSISLSKGIELSDEVLVPYHDDEYMMRIGRDLLDQQIIDVTGRKVVRVNDITMGITHDGARDVLTVLEVDIGVRSIFRRVLQGVIPATWVRRLQRRIPPNSISWEFANVVEPDPLRRLRLNISYTKLEEMHPADLADIVEELGPAEREAIFETIDSEAAADALSEVENPKMQASILESLEPEKAADIVEEMSPDEAADILSELEEETSEEILDEMDSAPKTEVRELLEFRDDTAGGMMNTEYVSLHDQATVADATSALRGNEDLLDGLNTLFLVDAEERLSAVVPLARLFVTSGNALLQDLASETLIQVSVDEKQDRVTEIFDKYNLLTLPVVDEDGKLAGVITADDIISVLRQR</sequence>
<dbReference type="PANTHER" id="PTHR43773:SF1">
    <property type="entry name" value="MAGNESIUM TRANSPORTER MGTE"/>
    <property type="match status" value="1"/>
</dbReference>
<accession>Q01RS2</accession>
<dbReference type="KEGG" id="sus:Acid_6727"/>
<dbReference type="Gene3D" id="1.25.60.10">
    <property type="entry name" value="MgtE N-terminal domain-like"/>
    <property type="match status" value="1"/>
</dbReference>
<evidence type="ECO:0000256" key="1">
    <source>
        <dbReference type="PROSITE-ProRule" id="PRU00703"/>
    </source>
</evidence>
<dbReference type="OrthoDB" id="9790355at2"/>
<proteinExistence type="predicted"/>
<dbReference type="GO" id="GO:0016020">
    <property type="term" value="C:membrane"/>
    <property type="evidence" value="ECO:0007669"/>
    <property type="project" value="InterPro"/>
</dbReference>
<dbReference type="Pfam" id="PF00571">
    <property type="entry name" value="CBS"/>
    <property type="match status" value="1"/>
</dbReference>
<dbReference type="InterPro" id="IPR000644">
    <property type="entry name" value="CBS_dom"/>
</dbReference>
<dbReference type="PANTHER" id="PTHR43773">
    <property type="entry name" value="MAGNESIUM TRANSPORTER MGTE"/>
    <property type="match status" value="1"/>
</dbReference>